<evidence type="ECO:0000256" key="2">
    <source>
        <dbReference type="ARBA" id="ARBA00004613"/>
    </source>
</evidence>
<keyword evidence="3" id="KW-1003">Cell membrane</keyword>
<protein>
    <submittedName>
        <fullName evidence="11">Lymphocyte antigen 6E-like</fullName>
    </submittedName>
</protein>
<keyword evidence="8" id="KW-0325">Glycoprotein</keyword>
<dbReference type="InterPro" id="IPR045860">
    <property type="entry name" value="Snake_toxin-like_sf"/>
</dbReference>
<comment type="subcellular location">
    <subcellularLocation>
        <location evidence="1">Cell membrane</location>
    </subcellularLocation>
    <subcellularLocation>
        <location evidence="2">Secreted</location>
    </subcellularLocation>
</comment>
<evidence type="ECO:0000256" key="3">
    <source>
        <dbReference type="ARBA" id="ARBA00022475"/>
    </source>
</evidence>
<feature type="domain" description="UPAR/Ly6" evidence="9">
    <location>
        <begin position="3"/>
        <end position="87"/>
    </location>
</feature>
<keyword evidence="7" id="KW-1015">Disulfide bond</keyword>
<feature type="non-terminal residue" evidence="11">
    <location>
        <position position="1"/>
    </location>
</feature>
<evidence type="ECO:0000256" key="4">
    <source>
        <dbReference type="ARBA" id="ARBA00022525"/>
    </source>
</evidence>
<dbReference type="InterPro" id="IPR016054">
    <property type="entry name" value="LY6_UPA_recep-like"/>
</dbReference>
<reference evidence="11" key="1">
    <citation type="submission" date="2025-08" db="UniProtKB">
        <authorList>
            <consortium name="RefSeq"/>
        </authorList>
    </citation>
    <scope>IDENTIFICATION</scope>
</reference>
<keyword evidence="6" id="KW-0472">Membrane</keyword>
<dbReference type="SMART" id="SM00134">
    <property type="entry name" value="LU"/>
    <property type="match status" value="1"/>
</dbReference>
<dbReference type="PANTHER" id="PTHR16983:SF13">
    <property type="entry name" value="LYMPHOCYTE ANTIGEN 6E"/>
    <property type="match status" value="1"/>
</dbReference>
<dbReference type="InterPro" id="IPR051110">
    <property type="entry name" value="Ly-6/neurotoxin-like_GPI-ap"/>
</dbReference>
<keyword evidence="5" id="KW-0732">Signal</keyword>
<dbReference type="GeneID" id="107111449"/>
<evidence type="ECO:0000256" key="7">
    <source>
        <dbReference type="ARBA" id="ARBA00023157"/>
    </source>
</evidence>
<organism evidence="10 11">
    <name type="scientific">Gekko japonicus</name>
    <name type="common">Schlegel's Japanese gecko</name>
    <dbReference type="NCBI Taxonomy" id="146911"/>
    <lineage>
        <taxon>Eukaryota</taxon>
        <taxon>Metazoa</taxon>
        <taxon>Chordata</taxon>
        <taxon>Craniata</taxon>
        <taxon>Vertebrata</taxon>
        <taxon>Euteleostomi</taxon>
        <taxon>Lepidosauria</taxon>
        <taxon>Squamata</taxon>
        <taxon>Bifurcata</taxon>
        <taxon>Gekkota</taxon>
        <taxon>Gekkonidae</taxon>
        <taxon>Gekkoninae</taxon>
        <taxon>Gekko</taxon>
    </lineage>
</organism>
<proteinExistence type="predicted"/>
<gene>
    <name evidence="11" type="primary">LOC107111449</name>
</gene>
<evidence type="ECO:0000259" key="9">
    <source>
        <dbReference type="SMART" id="SM00134"/>
    </source>
</evidence>
<dbReference type="PANTHER" id="PTHR16983">
    <property type="entry name" value="UPAR/LY6 DOMAIN-CONTAINING PROTEIN"/>
    <property type="match status" value="1"/>
</dbReference>
<accession>A0ABM1K2G2</accession>
<sequence>SSLYCYTCDSTQYHKNCKEVKCSDMDAYCVTASNEIPGQDLLVSKWCSPTCPKAGEIKGGKRKMDCCQTDYCNGGGAISARGSYALLGAALLASCFYALRTGL</sequence>
<dbReference type="InterPro" id="IPR035076">
    <property type="entry name" value="Toxin/TOLIP"/>
</dbReference>
<dbReference type="Proteomes" id="UP000694871">
    <property type="component" value="Unplaced"/>
</dbReference>
<evidence type="ECO:0000256" key="6">
    <source>
        <dbReference type="ARBA" id="ARBA00023136"/>
    </source>
</evidence>
<evidence type="ECO:0000256" key="5">
    <source>
        <dbReference type="ARBA" id="ARBA00022729"/>
    </source>
</evidence>
<evidence type="ECO:0000256" key="1">
    <source>
        <dbReference type="ARBA" id="ARBA00004236"/>
    </source>
</evidence>
<evidence type="ECO:0000256" key="8">
    <source>
        <dbReference type="ARBA" id="ARBA00023180"/>
    </source>
</evidence>
<evidence type="ECO:0000313" key="10">
    <source>
        <dbReference type="Proteomes" id="UP000694871"/>
    </source>
</evidence>
<dbReference type="SUPFAM" id="SSF57302">
    <property type="entry name" value="Snake toxin-like"/>
    <property type="match status" value="1"/>
</dbReference>
<dbReference type="Pfam" id="PF00087">
    <property type="entry name" value="Toxin_TOLIP"/>
    <property type="match status" value="1"/>
</dbReference>
<evidence type="ECO:0000313" key="11">
    <source>
        <dbReference type="RefSeq" id="XP_015267899.1"/>
    </source>
</evidence>
<keyword evidence="10" id="KW-1185">Reference proteome</keyword>
<name>A0ABM1K2G2_GEKJA</name>
<dbReference type="Gene3D" id="2.10.60.10">
    <property type="entry name" value="CD59"/>
    <property type="match status" value="1"/>
</dbReference>
<keyword evidence="4" id="KW-0964">Secreted</keyword>
<dbReference type="RefSeq" id="XP_015267899.1">
    <property type="nucleotide sequence ID" value="XM_015412413.1"/>
</dbReference>